<evidence type="ECO:0000313" key="1">
    <source>
        <dbReference type="EMBL" id="SCQ12785.1"/>
    </source>
</evidence>
<gene>
    <name evidence="1" type="ORF">PGABG01_0018700</name>
</gene>
<evidence type="ECO:0000313" key="2">
    <source>
        <dbReference type="Proteomes" id="UP000831156"/>
    </source>
</evidence>
<organism evidence="1 2">
    <name type="scientific">Plasmodium gaboni</name>
    <dbReference type="NCBI Taxonomy" id="647221"/>
    <lineage>
        <taxon>Eukaryota</taxon>
        <taxon>Sar</taxon>
        <taxon>Alveolata</taxon>
        <taxon>Apicomplexa</taxon>
        <taxon>Aconoidasida</taxon>
        <taxon>Haemosporida</taxon>
        <taxon>Plasmodiidae</taxon>
        <taxon>Plasmodium</taxon>
        <taxon>Plasmodium (Laverania)</taxon>
    </lineage>
</organism>
<keyword evidence="2" id="KW-1185">Reference proteome</keyword>
<dbReference type="InterPro" id="IPR011009">
    <property type="entry name" value="Kinase-like_dom_sf"/>
</dbReference>
<keyword evidence="1" id="KW-0418">Kinase</keyword>
<proteinExistence type="predicted"/>
<dbReference type="GO" id="GO:0004674">
    <property type="term" value="F:protein serine/threonine kinase activity"/>
    <property type="evidence" value="ECO:0007669"/>
    <property type="project" value="UniProtKB-KW"/>
</dbReference>
<dbReference type="EMBL" id="FMKD01000045">
    <property type="protein sequence ID" value="SCQ12785.1"/>
    <property type="molecule type" value="Genomic_DNA"/>
</dbReference>
<keyword evidence="1" id="KW-0808">Transferase</keyword>
<dbReference type="SUPFAM" id="SSF56112">
    <property type="entry name" value="Protein kinase-like (PK-like)"/>
    <property type="match status" value="1"/>
</dbReference>
<name>A0ABY0KWA4_9APIC</name>
<protein>
    <submittedName>
        <fullName evidence="1">Serine/threonine protein kinase, FIKK family, putative</fullName>
    </submittedName>
</protein>
<reference evidence="1" key="1">
    <citation type="submission" date="2016-09" db="EMBL/GenBank/DDBJ databases">
        <authorList>
            <consortium name="Pathogen Informatics"/>
            <person name="Sun Q."/>
            <person name="Inoue M."/>
        </authorList>
    </citation>
    <scope>NUCLEOTIDE SEQUENCE</scope>
</reference>
<comment type="caution">
    <text evidence="1">The sequence shown here is derived from an EMBL/GenBank/DDBJ whole genome shotgun (WGS) entry which is preliminary data.</text>
</comment>
<accession>A0ABY0KWA4</accession>
<keyword evidence="1" id="KW-0723">Serine/threonine-protein kinase</keyword>
<sequence>MMQIYNGEFIENGENFVMKAICIENINDINIFNNLLREYLKMNMTGYVFMISEFFGEDLENYIYNIHNNKTYKFKKK</sequence>
<dbReference type="Proteomes" id="UP000831156">
    <property type="component" value="Unassembled WGS sequence"/>
</dbReference>